<dbReference type="RefSeq" id="WP_008058786.1">
    <property type="nucleotide sequence ID" value="NZ_AFHG01000030.1"/>
</dbReference>
<dbReference type="PANTHER" id="PTHR45339:SF1">
    <property type="entry name" value="HYBRID SIGNAL TRANSDUCTION HISTIDINE KINASE J"/>
    <property type="match status" value="1"/>
</dbReference>
<comment type="subunit">
    <text evidence="15">At low DSF concentrations, interacts with RpfF.</text>
</comment>
<evidence type="ECO:0000256" key="13">
    <source>
        <dbReference type="ARBA" id="ARBA00023136"/>
    </source>
</evidence>
<dbReference type="InterPro" id="IPR036097">
    <property type="entry name" value="HisK_dim/P_sf"/>
</dbReference>
<dbReference type="SUPFAM" id="SSF52172">
    <property type="entry name" value="CheY-like"/>
    <property type="match status" value="2"/>
</dbReference>
<dbReference type="PROSITE" id="PS50894">
    <property type="entry name" value="HPT"/>
    <property type="match status" value="1"/>
</dbReference>
<dbReference type="FunFam" id="1.10.287.130:FF:000002">
    <property type="entry name" value="Two-component osmosensing histidine kinase"/>
    <property type="match status" value="1"/>
</dbReference>
<reference evidence="25 26" key="1">
    <citation type="journal article" date="2011" name="J. Bacteriol.">
        <title>Genome sequence of Methyloversatilis universalis FAM5T, a methylotrophic representative of the order Rhodocyclales.</title>
        <authorList>
            <person name="Kittichotirat W."/>
            <person name="Good N.M."/>
            <person name="Hall R."/>
            <person name="Bringel F."/>
            <person name="Lajus A."/>
            <person name="Medigue C."/>
            <person name="Smalley N.E."/>
            <person name="Beck D."/>
            <person name="Bumgarner R."/>
            <person name="Vuilleumier S."/>
            <person name="Kalyuzhnaya M.G."/>
        </authorList>
    </citation>
    <scope>NUCLEOTIDE SEQUENCE [LARGE SCALE GENOMIC DNA]</scope>
    <source>
        <strain evidence="26">ATCC BAA-1314 / JCM 13912 / FAM5</strain>
    </source>
</reference>
<dbReference type="Pfam" id="PF02518">
    <property type="entry name" value="HATPase_c"/>
    <property type="match status" value="1"/>
</dbReference>
<evidence type="ECO:0000256" key="17">
    <source>
        <dbReference type="ARBA" id="ARBA00070152"/>
    </source>
</evidence>
<name>F5R8U2_METUF</name>
<comment type="subcellular location">
    <subcellularLocation>
        <location evidence="2">Cell membrane</location>
        <topology evidence="2">Multi-pass membrane protein</topology>
    </subcellularLocation>
</comment>
<dbReference type="PROSITE" id="PS50110">
    <property type="entry name" value="RESPONSE_REGULATORY"/>
    <property type="match status" value="2"/>
</dbReference>
<dbReference type="InterPro" id="IPR003594">
    <property type="entry name" value="HATPase_dom"/>
</dbReference>
<dbReference type="CDD" id="cd17535">
    <property type="entry name" value="REC_NarL-like"/>
    <property type="match status" value="1"/>
</dbReference>
<feature type="transmembrane region" description="Helical" evidence="21">
    <location>
        <begin position="28"/>
        <end position="48"/>
    </location>
</feature>
<dbReference type="InterPro" id="IPR008207">
    <property type="entry name" value="Sig_transdc_His_kin_Hpt_dom"/>
</dbReference>
<dbReference type="Pfam" id="PF00512">
    <property type="entry name" value="HisKA"/>
    <property type="match status" value="1"/>
</dbReference>
<evidence type="ECO:0000256" key="14">
    <source>
        <dbReference type="ARBA" id="ARBA00058004"/>
    </source>
</evidence>
<dbReference type="InterPro" id="IPR005467">
    <property type="entry name" value="His_kinase_dom"/>
</dbReference>
<feature type="domain" description="Histidine kinase" evidence="22">
    <location>
        <begin position="235"/>
        <end position="466"/>
    </location>
</feature>
<feature type="transmembrane region" description="Helical" evidence="21">
    <location>
        <begin position="174"/>
        <end position="191"/>
    </location>
</feature>
<evidence type="ECO:0000256" key="19">
    <source>
        <dbReference type="PROSITE-ProRule" id="PRU00169"/>
    </source>
</evidence>
<accession>F5R8U2</accession>
<keyword evidence="20" id="KW-0175">Coiled coil</keyword>
<evidence type="ECO:0000259" key="24">
    <source>
        <dbReference type="PROSITE" id="PS50894"/>
    </source>
</evidence>
<dbReference type="InterPro" id="IPR011006">
    <property type="entry name" value="CheY-like_superfamily"/>
</dbReference>
<evidence type="ECO:0000256" key="2">
    <source>
        <dbReference type="ARBA" id="ARBA00004651"/>
    </source>
</evidence>
<keyword evidence="8" id="KW-0547">Nucleotide-binding</keyword>
<keyword evidence="4" id="KW-1003">Cell membrane</keyword>
<dbReference type="InterPro" id="IPR036641">
    <property type="entry name" value="HPT_dom_sf"/>
</dbReference>
<evidence type="ECO:0000256" key="21">
    <source>
        <dbReference type="SAM" id="Phobius"/>
    </source>
</evidence>
<evidence type="ECO:0000256" key="8">
    <source>
        <dbReference type="ARBA" id="ARBA00022741"/>
    </source>
</evidence>
<keyword evidence="12" id="KW-0902">Two-component regulatory system</keyword>
<keyword evidence="10" id="KW-0067">ATP-binding</keyword>
<evidence type="ECO:0000259" key="22">
    <source>
        <dbReference type="PROSITE" id="PS50109"/>
    </source>
</evidence>
<keyword evidence="6" id="KW-0808">Transferase</keyword>
<dbReference type="Gene3D" id="1.20.120.160">
    <property type="entry name" value="HPT domain"/>
    <property type="match status" value="1"/>
</dbReference>
<dbReference type="SMART" id="SM00448">
    <property type="entry name" value="REC"/>
    <property type="match status" value="2"/>
</dbReference>
<evidence type="ECO:0000256" key="12">
    <source>
        <dbReference type="ARBA" id="ARBA00023012"/>
    </source>
</evidence>
<keyword evidence="13 21" id="KW-0472">Membrane</keyword>
<gene>
    <name evidence="25" type="ORF">METUNv1_00660</name>
</gene>
<dbReference type="Proteomes" id="UP000005019">
    <property type="component" value="Unassembled WGS sequence"/>
</dbReference>
<dbReference type="InterPro" id="IPR058245">
    <property type="entry name" value="NreC/VraR/RcsB-like_REC"/>
</dbReference>
<keyword evidence="7 21" id="KW-0812">Transmembrane</keyword>
<dbReference type="SUPFAM" id="SSF47226">
    <property type="entry name" value="Histidine-containing phosphotransfer domain, HPT domain"/>
    <property type="match status" value="1"/>
</dbReference>
<dbReference type="SMART" id="SM00387">
    <property type="entry name" value="HATPase_c"/>
    <property type="match status" value="1"/>
</dbReference>
<keyword evidence="26" id="KW-1185">Reference proteome</keyword>
<dbReference type="eggNOG" id="COG2205">
    <property type="taxonomic scope" value="Bacteria"/>
</dbReference>
<evidence type="ECO:0000256" key="5">
    <source>
        <dbReference type="ARBA" id="ARBA00022553"/>
    </source>
</evidence>
<dbReference type="Gene3D" id="3.30.565.10">
    <property type="entry name" value="Histidine kinase-like ATPase, C-terminal domain"/>
    <property type="match status" value="1"/>
</dbReference>
<dbReference type="SUPFAM" id="SSF47384">
    <property type="entry name" value="Homodimeric domain of signal transducing histidine kinase"/>
    <property type="match status" value="1"/>
</dbReference>
<keyword evidence="9" id="KW-0418">Kinase</keyword>
<dbReference type="AlphaFoldDB" id="F5R8U2"/>
<keyword evidence="5 19" id="KW-0597">Phosphoprotein</keyword>
<dbReference type="PRINTS" id="PR00344">
    <property type="entry name" value="BCTRLSENSOR"/>
</dbReference>
<dbReference type="OrthoDB" id="8552871at2"/>
<dbReference type="Gene3D" id="1.10.287.130">
    <property type="match status" value="1"/>
</dbReference>
<feature type="domain" description="Response regulatory" evidence="23">
    <location>
        <begin position="734"/>
        <end position="851"/>
    </location>
</feature>
<evidence type="ECO:0000256" key="11">
    <source>
        <dbReference type="ARBA" id="ARBA00022989"/>
    </source>
</evidence>
<dbReference type="InterPro" id="IPR003661">
    <property type="entry name" value="HisK_dim/P_dom"/>
</dbReference>
<evidence type="ECO:0000256" key="9">
    <source>
        <dbReference type="ARBA" id="ARBA00022777"/>
    </source>
</evidence>
<protein>
    <recommendedName>
        <fullName evidence="16">Sensory/regulatory protein RpfC</fullName>
        <ecNumber evidence="3">2.7.13.3</ecNumber>
    </recommendedName>
    <alternativeName>
        <fullName evidence="17">Virulence sensor protein BvgS</fullName>
    </alternativeName>
</protein>
<dbReference type="FunFam" id="3.30.565.10:FF:000010">
    <property type="entry name" value="Sensor histidine kinase RcsC"/>
    <property type="match status" value="1"/>
</dbReference>
<evidence type="ECO:0000313" key="25">
    <source>
        <dbReference type="EMBL" id="EGK72832.1"/>
    </source>
</evidence>
<dbReference type="Pfam" id="PF01627">
    <property type="entry name" value="Hpt"/>
    <property type="match status" value="1"/>
</dbReference>
<dbReference type="Pfam" id="PF00072">
    <property type="entry name" value="Response_reg"/>
    <property type="match status" value="2"/>
</dbReference>
<feature type="domain" description="Response regulatory" evidence="23">
    <location>
        <begin position="489"/>
        <end position="608"/>
    </location>
</feature>
<dbReference type="STRING" id="1000565.METUNv1_00660"/>
<comment type="catalytic activity">
    <reaction evidence="1">
        <text>ATP + protein L-histidine = ADP + protein N-phospho-L-histidine.</text>
        <dbReference type="EC" id="2.7.13.3"/>
    </reaction>
</comment>
<evidence type="ECO:0000256" key="7">
    <source>
        <dbReference type="ARBA" id="ARBA00022692"/>
    </source>
</evidence>
<evidence type="ECO:0000256" key="18">
    <source>
        <dbReference type="PROSITE-ProRule" id="PRU00110"/>
    </source>
</evidence>
<dbReference type="GO" id="GO:0000155">
    <property type="term" value="F:phosphorelay sensor kinase activity"/>
    <property type="evidence" value="ECO:0007669"/>
    <property type="project" value="InterPro"/>
</dbReference>
<dbReference type="SMART" id="SM00388">
    <property type="entry name" value="HisKA"/>
    <property type="match status" value="1"/>
</dbReference>
<dbReference type="Gene3D" id="3.40.50.2300">
    <property type="match status" value="2"/>
</dbReference>
<dbReference type="CDD" id="cd00082">
    <property type="entry name" value="HisKA"/>
    <property type="match status" value="1"/>
</dbReference>
<comment type="function">
    <text evidence="14">Member of the two-component regulatory system BvgS/BvgA. Phosphorylates BvgA via a four-step phosphorelay in response to environmental signals.</text>
</comment>
<feature type="modified residue" description="4-aspartylphosphate" evidence="19">
    <location>
        <position position="538"/>
    </location>
</feature>
<dbReference type="CDD" id="cd16922">
    <property type="entry name" value="HATPase_EvgS-ArcB-TorS-like"/>
    <property type="match status" value="1"/>
</dbReference>
<feature type="coiled-coil region" evidence="20">
    <location>
        <begin position="204"/>
        <end position="235"/>
    </location>
</feature>
<evidence type="ECO:0000256" key="10">
    <source>
        <dbReference type="ARBA" id="ARBA00022840"/>
    </source>
</evidence>
<feature type="modified residue" description="Phosphohistidine" evidence="18">
    <location>
        <position position="664"/>
    </location>
</feature>
<feature type="transmembrane region" description="Helical" evidence="21">
    <location>
        <begin position="93"/>
        <end position="114"/>
    </location>
</feature>
<evidence type="ECO:0000256" key="6">
    <source>
        <dbReference type="ARBA" id="ARBA00022679"/>
    </source>
</evidence>
<dbReference type="InterPro" id="IPR036890">
    <property type="entry name" value="HATPase_C_sf"/>
</dbReference>
<keyword evidence="11 21" id="KW-1133">Transmembrane helix</keyword>
<dbReference type="GO" id="GO:0005524">
    <property type="term" value="F:ATP binding"/>
    <property type="evidence" value="ECO:0007669"/>
    <property type="project" value="UniProtKB-KW"/>
</dbReference>
<dbReference type="GO" id="GO:0005886">
    <property type="term" value="C:plasma membrane"/>
    <property type="evidence" value="ECO:0007669"/>
    <property type="project" value="UniProtKB-SubCell"/>
</dbReference>
<dbReference type="PANTHER" id="PTHR45339">
    <property type="entry name" value="HYBRID SIGNAL TRANSDUCTION HISTIDINE KINASE J"/>
    <property type="match status" value="1"/>
</dbReference>
<evidence type="ECO:0000256" key="15">
    <source>
        <dbReference type="ARBA" id="ARBA00064003"/>
    </source>
</evidence>
<sequence>MPTSLLTHGSTPRNEGTERQVEAELVALAYRLTPFTLLMAIVLSSLIWGVLHKVVDTHGLTLWLAAMVVVNVGRYGLILAWRHVSPGINETLIWKWLFMLGVLAAGCTWGALGVTLMPPPGHPYEMVVPLCLVAVSAVGLFSLTGMWKAYVCMALPTLLPTAVFYLSSPEPEREVLGGFILLFLLIAVVNARRFQRNTAEFIRLRLHHAQVAQENEEAKEAAEQANQAKSQFLANMSHEIRTPMNGVLGMAQLLLRSELNGEQRRYLETLYRSGENLLDLLNDILDLSKIEAGRFDLVRSEFDPRRTLREVTELLSAQAREKGLTLALDVDDAIPARIEGDPGRLRQIAVNLIGNAIKFTEHGGVFIALRAHSADDDLLLKERPTSGSIRMVMAVRDTGIGIADGDHGRVFDAFAQADNTASRRFGGTGLGLAISRQLAEMLGGSIALRSAQGIGSTFTLTLPCKVVNTTLDDSHSGLSLPKLPRLAGSVLLVEDSAVNAEVASHMLQAFGLRVTQAHDGRQALQQLEHARFDVVLMDCQMPGMDGFEACKRIRDREQLVGLPATPLIALTAGANDGDRENCIAAGMDDYLAKPFREDDLYAIVRKWLPDGAVSGTSSISIDSIGESDRARFAALYEKESQRNVLSLQEALRERDESTLRRAAHTLKSLAVHAQAFDLHDTMRRLEAAAMEKDWALATTLVPIASRMQLESARRVIECSLDGAGGNAELPDALDILIVDDDEAERFLMRRSLERAGCTRIREAESGEEALLLVGQQCPHVLLLDGLMQGMDGIATCRALREHYTPDQLVIVLLSGIEDPAWQRAAHEAGASCFVSKSVSREALMDTLTTRLNELDRPLRSRLRGKPRLSVA</sequence>
<organism evidence="25 26">
    <name type="scientific">Methyloversatilis universalis (strain ATCC BAA-1314 / DSM 25237 / JCM 13912 / CCUG 52030 / FAM5)</name>
    <dbReference type="NCBI Taxonomy" id="1000565"/>
    <lineage>
        <taxon>Bacteria</taxon>
        <taxon>Pseudomonadati</taxon>
        <taxon>Pseudomonadota</taxon>
        <taxon>Betaproteobacteria</taxon>
        <taxon>Nitrosomonadales</taxon>
        <taxon>Sterolibacteriaceae</taxon>
        <taxon>Methyloversatilis</taxon>
    </lineage>
</organism>
<feature type="transmembrane region" description="Helical" evidence="21">
    <location>
        <begin position="60"/>
        <end position="81"/>
    </location>
</feature>
<evidence type="ECO:0000256" key="3">
    <source>
        <dbReference type="ARBA" id="ARBA00012438"/>
    </source>
</evidence>
<proteinExistence type="predicted"/>
<evidence type="ECO:0000256" key="16">
    <source>
        <dbReference type="ARBA" id="ARBA00068150"/>
    </source>
</evidence>
<feature type="modified residue" description="4-aspartylphosphate" evidence="19">
    <location>
        <position position="784"/>
    </location>
</feature>
<dbReference type="PROSITE" id="PS50109">
    <property type="entry name" value="HIS_KIN"/>
    <property type="match status" value="1"/>
</dbReference>
<dbReference type="SUPFAM" id="SSF55874">
    <property type="entry name" value="ATPase domain of HSP90 chaperone/DNA topoisomerase II/histidine kinase"/>
    <property type="match status" value="1"/>
</dbReference>
<evidence type="ECO:0000256" key="1">
    <source>
        <dbReference type="ARBA" id="ARBA00000085"/>
    </source>
</evidence>
<evidence type="ECO:0000313" key="26">
    <source>
        <dbReference type="Proteomes" id="UP000005019"/>
    </source>
</evidence>
<dbReference type="CDD" id="cd17546">
    <property type="entry name" value="REC_hyHK_CKI1_RcsC-like"/>
    <property type="match status" value="1"/>
</dbReference>
<feature type="domain" description="HPt" evidence="24">
    <location>
        <begin position="625"/>
        <end position="733"/>
    </location>
</feature>
<dbReference type="InterPro" id="IPR001789">
    <property type="entry name" value="Sig_transdc_resp-reg_receiver"/>
</dbReference>
<evidence type="ECO:0000256" key="20">
    <source>
        <dbReference type="SAM" id="Coils"/>
    </source>
</evidence>
<dbReference type="EC" id="2.7.13.3" evidence="3"/>
<comment type="caution">
    <text evidence="25">The sequence shown here is derived from an EMBL/GenBank/DDBJ whole genome shotgun (WGS) entry which is preliminary data.</text>
</comment>
<feature type="transmembrane region" description="Helical" evidence="21">
    <location>
        <begin position="126"/>
        <end position="143"/>
    </location>
</feature>
<evidence type="ECO:0000259" key="23">
    <source>
        <dbReference type="PROSITE" id="PS50110"/>
    </source>
</evidence>
<evidence type="ECO:0000256" key="4">
    <source>
        <dbReference type="ARBA" id="ARBA00022475"/>
    </source>
</evidence>
<dbReference type="InterPro" id="IPR004358">
    <property type="entry name" value="Sig_transdc_His_kin-like_C"/>
</dbReference>
<dbReference type="EMBL" id="AFHG01000030">
    <property type="protein sequence ID" value="EGK72832.1"/>
    <property type="molecule type" value="Genomic_DNA"/>
</dbReference>